<evidence type="ECO:0000256" key="1">
    <source>
        <dbReference type="SAM" id="SignalP"/>
    </source>
</evidence>
<gene>
    <name evidence="3" type="ORF">D3877_13675</name>
</gene>
<dbReference type="Gene3D" id="3.40.250.10">
    <property type="entry name" value="Rhodanese-like domain"/>
    <property type="match status" value="1"/>
</dbReference>
<dbReference type="EMBL" id="QYUL01000002">
    <property type="protein sequence ID" value="RJF81241.1"/>
    <property type="molecule type" value="Genomic_DNA"/>
</dbReference>
<organism evidence="3 4">
    <name type="scientific">Azospirillum cavernae</name>
    <dbReference type="NCBI Taxonomy" id="2320860"/>
    <lineage>
        <taxon>Bacteria</taxon>
        <taxon>Pseudomonadati</taxon>
        <taxon>Pseudomonadota</taxon>
        <taxon>Alphaproteobacteria</taxon>
        <taxon>Rhodospirillales</taxon>
        <taxon>Azospirillaceae</taxon>
        <taxon>Azospirillum</taxon>
    </lineage>
</organism>
<feature type="chain" id="PRO_5019057839" evidence="1">
    <location>
        <begin position="25"/>
        <end position="184"/>
    </location>
</feature>
<protein>
    <submittedName>
        <fullName evidence="3">PQQ-dependent catabolism-associated CXXCW motif protein</fullName>
    </submittedName>
</protein>
<comment type="caution">
    <text evidence="3">The sequence shown here is derived from an EMBL/GenBank/DDBJ whole genome shotgun (WGS) entry which is preliminary data.</text>
</comment>
<feature type="domain" description="Rhodanese" evidence="2">
    <location>
        <begin position="94"/>
        <end position="177"/>
    </location>
</feature>
<feature type="signal peptide" evidence="1">
    <location>
        <begin position="1"/>
        <end position="24"/>
    </location>
</feature>
<dbReference type="AlphaFoldDB" id="A0A418VVS7"/>
<reference evidence="3 4" key="1">
    <citation type="submission" date="2018-09" db="EMBL/GenBank/DDBJ databases">
        <authorList>
            <person name="Zhu H."/>
        </authorList>
    </citation>
    <scope>NUCLEOTIDE SEQUENCE [LARGE SCALE GENOMIC DNA]</scope>
    <source>
        <strain evidence="3 4">K2W22B-5</strain>
    </source>
</reference>
<dbReference type="InterPro" id="IPR036873">
    <property type="entry name" value="Rhodanese-like_dom_sf"/>
</dbReference>
<evidence type="ECO:0000313" key="4">
    <source>
        <dbReference type="Proteomes" id="UP000283458"/>
    </source>
</evidence>
<dbReference type="InterPro" id="IPR001763">
    <property type="entry name" value="Rhodanese-like_dom"/>
</dbReference>
<evidence type="ECO:0000259" key="2">
    <source>
        <dbReference type="PROSITE" id="PS50206"/>
    </source>
</evidence>
<sequence length="184" mass="19775">MVAGWLIRVACVVLALAAVLPARAAPVEELTGYRLSDYRAPTPAGLTGAVTLDADGVRGLLARGEALPLFVQRLDRSPTLPGAPWLLSKPYRQIPGSVWLPNVGLGAPDPATLAWFQRHLDRLSGGDRARGLLFYCLSDCWLSWNAAKRALSLGHTRVYWFPAGIDGWLEAGLPSEEATPLPGP</sequence>
<dbReference type="RefSeq" id="WP_119831333.1">
    <property type="nucleotide sequence ID" value="NZ_QYUL01000002.1"/>
</dbReference>
<dbReference type="Proteomes" id="UP000283458">
    <property type="component" value="Unassembled WGS sequence"/>
</dbReference>
<dbReference type="PROSITE" id="PS50206">
    <property type="entry name" value="RHODANESE_3"/>
    <property type="match status" value="1"/>
</dbReference>
<dbReference type="Pfam" id="PF00581">
    <property type="entry name" value="Rhodanese"/>
    <property type="match status" value="1"/>
</dbReference>
<dbReference type="InterPro" id="IPR022376">
    <property type="entry name" value="PQQ_CXXCW"/>
</dbReference>
<dbReference type="SUPFAM" id="SSF52821">
    <property type="entry name" value="Rhodanese/Cell cycle control phosphatase"/>
    <property type="match status" value="1"/>
</dbReference>
<dbReference type="NCBIfam" id="TIGR03865">
    <property type="entry name" value="PQQ_CXXCW"/>
    <property type="match status" value="1"/>
</dbReference>
<dbReference type="CDD" id="cd00158">
    <property type="entry name" value="RHOD"/>
    <property type="match status" value="1"/>
</dbReference>
<dbReference type="OrthoDB" id="176845at2"/>
<proteinExistence type="predicted"/>
<evidence type="ECO:0000313" key="3">
    <source>
        <dbReference type="EMBL" id="RJF81241.1"/>
    </source>
</evidence>
<name>A0A418VVS7_9PROT</name>
<keyword evidence="1" id="KW-0732">Signal</keyword>
<accession>A0A418VVS7</accession>
<keyword evidence="4" id="KW-1185">Reference proteome</keyword>